<dbReference type="Pfam" id="PF01075">
    <property type="entry name" value="Glyco_transf_9"/>
    <property type="match status" value="1"/>
</dbReference>
<dbReference type="Gene3D" id="3.40.50.2000">
    <property type="entry name" value="Glycogen Phosphorylase B"/>
    <property type="match status" value="2"/>
</dbReference>
<dbReference type="SUPFAM" id="SSF53756">
    <property type="entry name" value="UDP-Glycosyltransferase/glycogen phosphorylase"/>
    <property type="match status" value="1"/>
</dbReference>
<dbReference type="AlphaFoldDB" id="A0A7Y0E092"/>
<evidence type="ECO:0000256" key="1">
    <source>
        <dbReference type="ARBA" id="ARBA00022676"/>
    </source>
</evidence>
<reference evidence="3 4" key="1">
    <citation type="submission" date="2020-04" db="EMBL/GenBank/DDBJ databases">
        <title>Rhodospirillaceae bacterium KN72 isolated from deep sea.</title>
        <authorList>
            <person name="Zhang D.-C."/>
        </authorList>
    </citation>
    <scope>NUCLEOTIDE SEQUENCE [LARGE SCALE GENOMIC DNA]</scope>
    <source>
        <strain evidence="3 4">KN72</strain>
    </source>
</reference>
<dbReference type="Proteomes" id="UP000539372">
    <property type="component" value="Unassembled WGS sequence"/>
</dbReference>
<dbReference type="PANTHER" id="PTHR30160">
    <property type="entry name" value="TETRAACYLDISACCHARIDE 4'-KINASE-RELATED"/>
    <property type="match status" value="1"/>
</dbReference>
<evidence type="ECO:0000313" key="3">
    <source>
        <dbReference type="EMBL" id="NMM44867.1"/>
    </source>
</evidence>
<keyword evidence="4" id="KW-1185">Reference proteome</keyword>
<proteinExistence type="predicted"/>
<comment type="caution">
    <text evidence="3">The sequence shown here is derived from an EMBL/GenBank/DDBJ whole genome shotgun (WGS) entry which is preliminary data.</text>
</comment>
<gene>
    <name evidence="3" type="ORF">HH303_10295</name>
</gene>
<dbReference type="GO" id="GO:0008713">
    <property type="term" value="F:ADP-heptose-lipopolysaccharide heptosyltransferase activity"/>
    <property type="evidence" value="ECO:0007669"/>
    <property type="project" value="TreeGrafter"/>
</dbReference>
<name>A0A7Y0E092_9PROT</name>
<dbReference type="RefSeq" id="WP_169625256.1">
    <property type="nucleotide sequence ID" value="NZ_JABBNT010000003.1"/>
</dbReference>
<accession>A0A7Y0E092</accession>
<sequence>MTTAEEQDRLLVIKLGALGDFVQAMGPFQAIRKAHPTADITLLTTKPLAELAERSGWFDHVWIDERPRSLSGYWALRRRLLSGRFRMIFDLQTSDRSSNYWRMLWPHRPLLSGIAAGASHPHDNPDRDTMHTRDRQRDQLFRAGIPSVPPPDVSWMTADLSHLSLPDRFGLIVPGGAPHRPEKRWPADRFGALARHWVANGLTPVLIGTTADVDWTAAIAESCPQALNLTGRTSLFELAGLARQAEIAVGNDTGPMHLAAVTGCRCLVLYSHASDPALCAQKGPRVDILRVPVLSDLSVDTVTERLETGA</sequence>
<dbReference type="InterPro" id="IPR051199">
    <property type="entry name" value="LPS_LOS_Heptosyltrfase"/>
</dbReference>
<dbReference type="InterPro" id="IPR002201">
    <property type="entry name" value="Glyco_trans_9"/>
</dbReference>
<evidence type="ECO:0000313" key="4">
    <source>
        <dbReference type="Proteomes" id="UP000539372"/>
    </source>
</evidence>
<protein>
    <submittedName>
        <fullName evidence="3">Glycosyltransferase family 9 protein</fullName>
    </submittedName>
</protein>
<evidence type="ECO:0000256" key="2">
    <source>
        <dbReference type="ARBA" id="ARBA00022679"/>
    </source>
</evidence>
<dbReference type="EMBL" id="JABBNT010000003">
    <property type="protein sequence ID" value="NMM44867.1"/>
    <property type="molecule type" value="Genomic_DNA"/>
</dbReference>
<keyword evidence="1" id="KW-0328">Glycosyltransferase</keyword>
<dbReference type="GO" id="GO:0009244">
    <property type="term" value="P:lipopolysaccharide core region biosynthetic process"/>
    <property type="evidence" value="ECO:0007669"/>
    <property type="project" value="TreeGrafter"/>
</dbReference>
<organism evidence="3 4">
    <name type="scientific">Pacificispira spongiicola</name>
    <dbReference type="NCBI Taxonomy" id="2729598"/>
    <lineage>
        <taxon>Bacteria</taxon>
        <taxon>Pseudomonadati</taxon>
        <taxon>Pseudomonadota</taxon>
        <taxon>Alphaproteobacteria</taxon>
        <taxon>Rhodospirillales</taxon>
        <taxon>Rhodospirillaceae</taxon>
        <taxon>Pacificispira</taxon>
    </lineage>
</organism>
<dbReference type="GO" id="GO:0005829">
    <property type="term" value="C:cytosol"/>
    <property type="evidence" value="ECO:0007669"/>
    <property type="project" value="TreeGrafter"/>
</dbReference>
<dbReference type="CDD" id="cd03789">
    <property type="entry name" value="GT9_LPS_heptosyltransferase"/>
    <property type="match status" value="1"/>
</dbReference>
<keyword evidence="2 3" id="KW-0808">Transferase</keyword>